<dbReference type="Gene3D" id="1.10.443.10">
    <property type="entry name" value="Intergrase catalytic core"/>
    <property type="match status" value="1"/>
</dbReference>
<organism evidence="7 8">
    <name type="scientific">Massiliimalia timonensis</name>
    <dbReference type="NCBI Taxonomy" id="1987501"/>
    <lineage>
        <taxon>Bacteria</taxon>
        <taxon>Bacillati</taxon>
        <taxon>Bacillota</taxon>
        <taxon>Clostridia</taxon>
        <taxon>Eubacteriales</taxon>
        <taxon>Oscillospiraceae</taxon>
        <taxon>Massiliimalia</taxon>
    </lineage>
</organism>
<keyword evidence="4" id="KW-0238">DNA-binding</keyword>
<evidence type="ECO:0000259" key="6">
    <source>
        <dbReference type="PROSITE" id="PS51898"/>
    </source>
</evidence>
<dbReference type="InterPro" id="IPR004107">
    <property type="entry name" value="Integrase_SAM-like_N"/>
</dbReference>
<evidence type="ECO:0000256" key="5">
    <source>
        <dbReference type="ARBA" id="ARBA00023172"/>
    </source>
</evidence>
<keyword evidence="3" id="KW-0229">DNA integration</keyword>
<evidence type="ECO:0000256" key="3">
    <source>
        <dbReference type="ARBA" id="ARBA00022908"/>
    </source>
</evidence>
<dbReference type="Pfam" id="PF14659">
    <property type="entry name" value="Phage_int_SAM_3"/>
    <property type="match status" value="1"/>
</dbReference>
<evidence type="ECO:0000256" key="4">
    <source>
        <dbReference type="ARBA" id="ARBA00023125"/>
    </source>
</evidence>
<dbReference type="PANTHER" id="PTHR30629:SF2">
    <property type="entry name" value="PROPHAGE INTEGRASE INTS-RELATED"/>
    <property type="match status" value="1"/>
</dbReference>
<evidence type="ECO:0000313" key="7">
    <source>
        <dbReference type="EMBL" id="MBC8611042.1"/>
    </source>
</evidence>
<evidence type="ECO:0000256" key="1">
    <source>
        <dbReference type="ARBA" id="ARBA00003283"/>
    </source>
</evidence>
<dbReference type="Pfam" id="PF00589">
    <property type="entry name" value="Phage_integrase"/>
    <property type="match status" value="1"/>
</dbReference>
<dbReference type="Gene3D" id="1.10.150.130">
    <property type="match status" value="1"/>
</dbReference>
<keyword evidence="5" id="KW-0233">DNA recombination</keyword>
<accession>A0A8J6PFT7</accession>
<evidence type="ECO:0000256" key="2">
    <source>
        <dbReference type="ARBA" id="ARBA00008857"/>
    </source>
</evidence>
<dbReference type="InterPro" id="IPR013762">
    <property type="entry name" value="Integrase-like_cat_sf"/>
</dbReference>
<comment type="function">
    <text evidence="1">Site-specific tyrosine recombinase, which acts by catalyzing the cutting and rejoining of the recombining DNA molecules.</text>
</comment>
<dbReference type="SUPFAM" id="SSF56349">
    <property type="entry name" value="DNA breaking-rejoining enzymes"/>
    <property type="match status" value="1"/>
</dbReference>
<dbReference type="InterPro" id="IPR010998">
    <property type="entry name" value="Integrase_recombinase_N"/>
</dbReference>
<dbReference type="Proteomes" id="UP000632659">
    <property type="component" value="Unassembled WGS sequence"/>
</dbReference>
<dbReference type="PROSITE" id="PS51898">
    <property type="entry name" value="TYR_RECOMBINASE"/>
    <property type="match status" value="1"/>
</dbReference>
<reference evidence="7" key="1">
    <citation type="submission" date="2020-08" db="EMBL/GenBank/DDBJ databases">
        <title>Genome public.</title>
        <authorList>
            <person name="Liu C."/>
            <person name="Sun Q."/>
        </authorList>
    </citation>
    <scope>NUCLEOTIDE SEQUENCE</scope>
    <source>
        <strain evidence="7">NSJ-15</strain>
    </source>
</reference>
<dbReference type="AlphaFoldDB" id="A0A8J6PFT7"/>
<dbReference type="InterPro" id="IPR050808">
    <property type="entry name" value="Phage_Integrase"/>
</dbReference>
<dbReference type="RefSeq" id="WP_187536525.1">
    <property type="nucleotide sequence ID" value="NZ_JACRTL010000004.1"/>
</dbReference>
<sequence length="375" mass="44068">MPIQKAGGKKDGKQRYRVRINYTDNNGKARQIERVAYGLAEANDLETRLKAEVKEQSPIKKMTVQNLFDEYIEVKSHEVRESSLRVSNYILTSHVLPFLGKYRLERLNNTVLQNWKNDISSKDYSITTQKNIYREFRAMLNWAVKMEYLVKNPLTKIGNFKDPYFEKLEEKLQYYTPNQFKKYIKKAREYAETDGTITGWGYYVFFAIAFYTGMRKGEINALKWSDIDGDIIHVRRSIAQKLKGEDRETPPKNKTSYRDLQAPQPLVKILNEHQHRQQQINGYSEDFRVCGATRCLRDSSLDNKNKKFAEAAKLPHIRIHDFRHSHASLLANEGINIQEIARRLGHSKIEITWNTYSHLYPREEERAVQILNKIE</sequence>
<dbReference type="GO" id="GO:0015074">
    <property type="term" value="P:DNA integration"/>
    <property type="evidence" value="ECO:0007669"/>
    <property type="project" value="UniProtKB-KW"/>
</dbReference>
<gene>
    <name evidence="7" type="ORF">H8702_07890</name>
</gene>
<feature type="domain" description="Tyr recombinase" evidence="6">
    <location>
        <begin position="170"/>
        <end position="369"/>
    </location>
</feature>
<dbReference type="GO" id="GO:0006310">
    <property type="term" value="P:DNA recombination"/>
    <property type="evidence" value="ECO:0007669"/>
    <property type="project" value="UniProtKB-KW"/>
</dbReference>
<evidence type="ECO:0000313" key="8">
    <source>
        <dbReference type="Proteomes" id="UP000632659"/>
    </source>
</evidence>
<comment type="caution">
    <text evidence="7">The sequence shown here is derived from an EMBL/GenBank/DDBJ whole genome shotgun (WGS) entry which is preliminary data.</text>
</comment>
<proteinExistence type="inferred from homology"/>
<dbReference type="PANTHER" id="PTHR30629">
    <property type="entry name" value="PROPHAGE INTEGRASE"/>
    <property type="match status" value="1"/>
</dbReference>
<keyword evidence="8" id="KW-1185">Reference proteome</keyword>
<protein>
    <submittedName>
        <fullName evidence="7">Site-specific integrase</fullName>
    </submittedName>
</protein>
<dbReference type="CDD" id="cd01189">
    <property type="entry name" value="INT_ICEBs1_C_like"/>
    <property type="match status" value="1"/>
</dbReference>
<name>A0A8J6PFT7_9FIRM</name>
<dbReference type="GO" id="GO:0003677">
    <property type="term" value="F:DNA binding"/>
    <property type="evidence" value="ECO:0007669"/>
    <property type="project" value="UniProtKB-KW"/>
</dbReference>
<dbReference type="InterPro" id="IPR011010">
    <property type="entry name" value="DNA_brk_join_enz"/>
</dbReference>
<comment type="similarity">
    <text evidence="2">Belongs to the 'phage' integrase family.</text>
</comment>
<dbReference type="EMBL" id="JACRTL010000004">
    <property type="protein sequence ID" value="MBC8611042.1"/>
    <property type="molecule type" value="Genomic_DNA"/>
</dbReference>
<dbReference type="InterPro" id="IPR002104">
    <property type="entry name" value="Integrase_catalytic"/>
</dbReference>